<dbReference type="AlphaFoldDB" id="A0A3B5L3Y6"/>
<proteinExistence type="inferred from homology"/>
<dbReference type="GO" id="GO:0001935">
    <property type="term" value="P:endothelial cell proliferation"/>
    <property type="evidence" value="ECO:0007669"/>
    <property type="project" value="UniProtKB-UniRule"/>
</dbReference>
<evidence type="ECO:0000256" key="1">
    <source>
        <dbReference type="ARBA" id="ARBA00022723"/>
    </source>
</evidence>
<protein>
    <recommendedName>
        <fullName evidence="6">THAP domain-containing protein 1</fullName>
    </recommendedName>
</protein>
<keyword evidence="4 5" id="KW-0238">DNA-binding</keyword>
<dbReference type="InterPro" id="IPR006612">
    <property type="entry name" value="THAP_Znf"/>
</dbReference>
<dbReference type="InterPro" id="IPR038441">
    <property type="entry name" value="THAP_Znf_sf"/>
</dbReference>
<dbReference type="PROSITE" id="PS50950">
    <property type="entry name" value="ZF_THAP"/>
    <property type="match status" value="1"/>
</dbReference>
<dbReference type="GO" id="GO:0006357">
    <property type="term" value="P:regulation of transcription by RNA polymerase II"/>
    <property type="evidence" value="ECO:0007669"/>
    <property type="project" value="TreeGrafter"/>
</dbReference>
<evidence type="ECO:0000256" key="3">
    <source>
        <dbReference type="ARBA" id="ARBA00022833"/>
    </source>
</evidence>
<dbReference type="GO" id="GO:0008270">
    <property type="term" value="F:zinc ion binding"/>
    <property type="evidence" value="ECO:0007669"/>
    <property type="project" value="UniProtKB-KW"/>
</dbReference>
<evidence type="ECO:0000256" key="6">
    <source>
        <dbReference type="RuleBase" id="RU369073"/>
    </source>
</evidence>
<dbReference type="PANTHER" id="PTHR46600">
    <property type="entry name" value="THAP DOMAIN-CONTAINING"/>
    <property type="match status" value="1"/>
</dbReference>
<sequence length="131" mass="14986">MPYHCVAYGCGKTVEDGVTLFRFPKDPDEFRKWEKQVQRTRVKWVATSFSHLCSEHFGKEYFEDKMPSGTLKLRPGAAPTVFWNFIGKTNTKGRTIVELVRKVNVTQNIVYNKLKSAAPPPLCSFRLANSN</sequence>
<keyword evidence="6" id="KW-0539">Nucleus</keyword>
<organism evidence="8 9">
    <name type="scientific">Xiphophorus couchianus</name>
    <name type="common">Monterrey platyfish</name>
    <dbReference type="NCBI Taxonomy" id="32473"/>
    <lineage>
        <taxon>Eukaryota</taxon>
        <taxon>Metazoa</taxon>
        <taxon>Chordata</taxon>
        <taxon>Craniata</taxon>
        <taxon>Vertebrata</taxon>
        <taxon>Euteleostomi</taxon>
        <taxon>Actinopterygii</taxon>
        <taxon>Neopterygii</taxon>
        <taxon>Teleostei</taxon>
        <taxon>Neoteleostei</taxon>
        <taxon>Acanthomorphata</taxon>
        <taxon>Ovalentaria</taxon>
        <taxon>Atherinomorphae</taxon>
        <taxon>Cyprinodontiformes</taxon>
        <taxon>Poeciliidae</taxon>
        <taxon>Poeciliinae</taxon>
        <taxon>Xiphophorus</taxon>
    </lineage>
</organism>
<dbReference type="GO" id="GO:0005654">
    <property type="term" value="C:nucleoplasm"/>
    <property type="evidence" value="ECO:0007669"/>
    <property type="project" value="UniProtKB-SubCell"/>
</dbReference>
<keyword evidence="2 5" id="KW-0863">Zinc-finger</keyword>
<dbReference type="GO" id="GO:0000978">
    <property type="term" value="F:RNA polymerase II cis-regulatory region sequence-specific DNA binding"/>
    <property type="evidence" value="ECO:0007669"/>
    <property type="project" value="TreeGrafter"/>
</dbReference>
<accession>A0A3B5L3Y6</accession>
<dbReference type="Pfam" id="PF05485">
    <property type="entry name" value="THAP"/>
    <property type="match status" value="1"/>
</dbReference>
<dbReference type="SMART" id="SM00980">
    <property type="entry name" value="THAP"/>
    <property type="match status" value="1"/>
</dbReference>
<evidence type="ECO:0000313" key="8">
    <source>
        <dbReference type="Ensembl" id="ENSXCOP00000002479.1"/>
    </source>
</evidence>
<dbReference type="GO" id="GO:0003700">
    <property type="term" value="F:DNA-binding transcription factor activity"/>
    <property type="evidence" value="ECO:0007669"/>
    <property type="project" value="UniProtKB-UniRule"/>
</dbReference>
<keyword evidence="1" id="KW-0479">Metal-binding</keyword>
<keyword evidence="9" id="KW-1185">Reference proteome</keyword>
<keyword evidence="6" id="KW-0804">Transcription</keyword>
<dbReference type="InterPro" id="IPR026516">
    <property type="entry name" value="THAP1/10"/>
</dbReference>
<dbReference type="Proteomes" id="UP000261380">
    <property type="component" value="Unplaced"/>
</dbReference>
<reference evidence="8" key="2">
    <citation type="submission" date="2025-09" db="UniProtKB">
        <authorList>
            <consortium name="Ensembl"/>
        </authorList>
    </citation>
    <scope>IDENTIFICATION</scope>
</reference>
<dbReference type="PANTHER" id="PTHR46600:SF7">
    <property type="entry name" value="SI:DKEY-228B2.6-RELATED"/>
    <property type="match status" value="1"/>
</dbReference>
<evidence type="ECO:0000256" key="5">
    <source>
        <dbReference type="PROSITE-ProRule" id="PRU00309"/>
    </source>
</evidence>
<feature type="domain" description="THAP-type" evidence="7">
    <location>
        <begin position="1"/>
        <end position="82"/>
    </location>
</feature>
<evidence type="ECO:0000256" key="2">
    <source>
        <dbReference type="ARBA" id="ARBA00022771"/>
    </source>
</evidence>
<comment type="function">
    <text evidence="6">DNA-binding transcription regulator that regulates endothelial cell proliferation and G1/S cell-cycle progression. Specifically binds the 5'-[AT]NTNN[GT]GGCA[AGT]-3' core DNA sequence and acts by modulating expression of pRB-E2F cell-cycle target genes.</text>
</comment>
<keyword evidence="6" id="KW-0175">Coiled coil</keyword>
<evidence type="ECO:0000256" key="4">
    <source>
        <dbReference type="ARBA" id="ARBA00023125"/>
    </source>
</evidence>
<keyword evidence="6" id="KW-0805">Transcription regulation</keyword>
<keyword evidence="3" id="KW-0862">Zinc</keyword>
<dbReference type="GeneTree" id="ENSGT01070000254302"/>
<evidence type="ECO:0000313" key="9">
    <source>
        <dbReference type="Proteomes" id="UP000261380"/>
    </source>
</evidence>
<comment type="subcellular location">
    <subcellularLocation>
        <location evidence="6">Nucleus</location>
        <location evidence="6">Nucleoplasm</location>
    </subcellularLocation>
</comment>
<evidence type="ECO:0000259" key="7">
    <source>
        <dbReference type="PROSITE" id="PS50950"/>
    </source>
</evidence>
<dbReference type="SMART" id="SM00692">
    <property type="entry name" value="DM3"/>
    <property type="match status" value="1"/>
</dbReference>
<keyword evidence="6" id="KW-0131">Cell cycle</keyword>
<comment type="similarity">
    <text evidence="6">Belongs to the THAP1 family.</text>
</comment>
<dbReference type="Ensembl" id="ENSXCOT00000002513.1">
    <property type="protein sequence ID" value="ENSXCOP00000002479.1"/>
    <property type="gene ID" value="ENSXCOG00000001979.1"/>
</dbReference>
<name>A0A3B5L3Y6_9TELE</name>
<dbReference type="Gene3D" id="6.20.210.20">
    <property type="entry name" value="THAP domain"/>
    <property type="match status" value="1"/>
</dbReference>
<dbReference type="SUPFAM" id="SSF57716">
    <property type="entry name" value="Glucocorticoid receptor-like (DNA-binding domain)"/>
    <property type="match status" value="1"/>
</dbReference>
<reference evidence="8" key="1">
    <citation type="submission" date="2025-08" db="UniProtKB">
        <authorList>
            <consortium name="Ensembl"/>
        </authorList>
    </citation>
    <scope>IDENTIFICATION</scope>
</reference>